<organism evidence="9 10">
    <name type="scientific">Haloechinothrix alba</name>
    <dbReference type="NCBI Taxonomy" id="664784"/>
    <lineage>
        <taxon>Bacteria</taxon>
        <taxon>Bacillati</taxon>
        <taxon>Actinomycetota</taxon>
        <taxon>Actinomycetes</taxon>
        <taxon>Pseudonocardiales</taxon>
        <taxon>Pseudonocardiaceae</taxon>
        <taxon>Haloechinothrix</taxon>
    </lineage>
</organism>
<sequence>MAGEAVVVGSGAAGSVVAWELARNGWSVTVLERGRHLREGLGERPSGELGTRYGSDEIKNVSRAMGFPDGLLEPYTTRTQAEAAGGTARSARGALGQLGAAVGGTTLHYNAKTPRFWKQDFTQVSDLGPVEGAQVADWPIGYDDLEPYYDEVERRVGVQGDIDAMPSRTLEQSPRSAGFEMPPNPVPYVRSLLAEGARRASYSTYPQPAAVNSTGFGGRPACNSCGLCSGYGCPINARGDALVSWLNPAVGTGQVRVIDRAFVHRIDTTRKGHRARRVGYMDMSGREHAVSGDIVVVAGSPINTARLLLLSATAAHPDGLGNGSGQLGRNMMFHNLTLAVAVFGQDVHPLRSQSNALQLDDLVGPFTGPEVRALGVPYVKGAMVQVGGGMPLLESAELYAGLVGYGRAHKELMKAALTYTRIGGSALWHEDLPQADNRVDLDPEVTDFLGVPSARITYSPHRHEKAAAMLLGPRMQAFHQLAPGAIASAFVPYPVIRDGATYSAHLGGTARMGEDPATSVCDASGRMHELDNVYVADASTFPTFPGFNPTLTIMANALRIARGIAGGARQGRS</sequence>
<comment type="cofactor">
    <cofactor evidence="1">
        <name>FAD</name>
        <dbReference type="ChEBI" id="CHEBI:57692"/>
    </cofactor>
</comment>
<proteinExistence type="inferred from homology"/>
<dbReference type="AlphaFoldDB" id="A0A238XZP6"/>
<dbReference type="InterPro" id="IPR007867">
    <property type="entry name" value="GMC_OxRtase_C"/>
</dbReference>
<evidence type="ECO:0000256" key="1">
    <source>
        <dbReference type="ARBA" id="ARBA00001974"/>
    </source>
</evidence>
<dbReference type="Pfam" id="PF00732">
    <property type="entry name" value="GMC_oxred_N"/>
    <property type="match status" value="1"/>
</dbReference>
<dbReference type="InterPro" id="IPR036188">
    <property type="entry name" value="FAD/NAD-bd_sf"/>
</dbReference>
<evidence type="ECO:0000313" key="10">
    <source>
        <dbReference type="Proteomes" id="UP000198348"/>
    </source>
</evidence>
<dbReference type="PANTHER" id="PTHR42784">
    <property type="entry name" value="PYRANOSE 2-OXIDASE"/>
    <property type="match status" value="1"/>
</dbReference>
<keyword evidence="5" id="KW-0560">Oxidoreductase</keyword>
<keyword evidence="10" id="KW-1185">Reference proteome</keyword>
<gene>
    <name evidence="9" type="ORF">SAMN06265360_112162</name>
</gene>
<name>A0A238XZP6_9PSEU</name>
<dbReference type="GO" id="GO:0016614">
    <property type="term" value="F:oxidoreductase activity, acting on CH-OH group of donors"/>
    <property type="evidence" value="ECO:0007669"/>
    <property type="project" value="InterPro"/>
</dbReference>
<dbReference type="InterPro" id="IPR051473">
    <property type="entry name" value="P2Ox-like"/>
</dbReference>
<dbReference type="OrthoDB" id="9798604at2"/>
<comment type="similarity">
    <text evidence="2">Belongs to the GMC oxidoreductase family.</text>
</comment>
<dbReference type="Pfam" id="PF05199">
    <property type="entry name" value="GMC_oxred_C"/>
    <property type="match status" value="1"/>
</dbReference>
<feature type="domain" description="Glucose-methanol-choline oxidoreductase C-terminal" evidence="8">
    <location>
        <begin position="433"/>
        <end position="557"/>
    </location>
</feature>
<dbReference type="Gene3D" id="3.50.50.60">
    <property type="entry name" value="FAD/NAD(P)-binding domain"/>
    <property type="match status" value="2"/>
</dbReference>
<accession>A0A238XZP6</accession>
<evidence type="ECO:0000259" key="8">
    <source>
        <dbReference type="Pfam" id="PF05199"/>
    </source>
</evidence>
<dbReference type="RefSeq" id="WP_089301941.1">
    <property type="nucleotide sequence ID" value="NZ_FZNW01000012.1"/>
</dbReference>
<evidence type="ECO:0000256" key="2">
    <source>
        <dbReference type="ARBA" id="ARBA00010790"/>
    </source>
</evidence>
<evidence type="ECO:0000259" key="6">
    <source>
        <dbReference type="Pfam" id="PF00732"/>
    </source>
</evidence>
<dbReference type="SUPFAM" id="SSF51905">
    <property type="entry name" value="FAD/NAD(P)-binding domain"/>
    <property type="match status" value="1"/>
</dbReference>
<evidence type="ECO:0000256" key="5">
    <source>
        <dbReference type="ARBA" id="ARBA00023002"/>
    </source>
</evidence>
<dbReference type="InterPro" id="IPR006076">
    <property type="entry name" value="FAD-dep_OxRdtase"/>
</dbReference>
<protein>
    <submittedName>
        <fullName evidence="9">Choline dehydrogenase</fullName>
    </submittedName>
</protein>
<reference evidence="9 10" key="1">
    <citation type="submission" date="2017-06" db="EMBL/GenBank/DDBJ databases">
        <authorList>
            <person name="Kim H.J."/>
            <person name="Triplett B.A."/>
        </authorList>
    </citation>
    <scope>NUCLEOTIDE SEQUENCE [LARGE SCALE GENOMIC DNA]</scope>
    <source>
        <strain evidence="9 10">DSM 45207</strain>
    </source>
</reference>
<evidence type="ECO:0000313" key="9">
    <source>
        <dbReference type="EMBL" id="SNR63519.1"/>
    </source>
</evidence>
<dbReference type="GO" id="GO:0050660">
    <property type="term" value="F:flavin adenine dinucleotide binding"/>
    <property type="evidence" value="ECO:0007669"/>
    <property type="project" value="InterPro"/>
</dbReference>
<evidence type="ECO:0000256" key="4">
    <source>
        <dbReference type="ARBA" id="ARBA00022827"/>
    </source>
</evidence>
<keyword evidence="3" id="KW-0285">Flavoprotein</keyword>
<evidence type="ECO:0000259" key="7">
    <source>
        <dbReference type="Pfam" id="PF01266"/>
    </source>
</evidence>
<dbReference type="Proteomes" id="UP000198348">
    <property type="component" value="Unassembled WGS sequence"/>
</dbReference>
<keyword evidence="4" id="KW-0274">FAD</keyword>
<dbReference type="InterPro" id="IPR000172">
    <property type="entry name" value="GMC_OxRdtase_N"/>
</dbReference>
<evidence type="ECO:0000256" key="3">
    <source>
        <dbReference type="ARBA" id="ARBA00022630"/>
    </source>
</evidence>
<feature type="domain" description="Glucose-methanol-choline oxidoreductase N-terminal" evidence="6">
    <location>
        <begin position="83"/>
        <end position="334"/>
    </location>
</feature>
<dbReference type="EMBL" id="FZNW01000012">
    <property type="protein sequence ID" value="SNR63519.1"/>
    <property type="molecule type" value="Genomic_DNA"/>
</dbReference>
<feature type="domain" description="FAD dependent oxidoreductase" evidence="7">
    <location>
        <begin position="5"/>
        <end position="52"/>
    </location>
</feature>
<dbReference type="Pfam" id="PF01266">
    <property type="entry name" value="DAO"/>
    <property type="match status" value="1"/>
</dbReference>
<dbReference type="PANTHER" id="PTHR42784:SF1">
    <property type="entry name" value="PYRANOSE 2-OXIDASE"/>
    <property type="match status" value="1"/>
</dbReference>